<reference evidence="8 9" key="1">
    <citation type="submission" date="2017-10" db="EMBL/GenBank/DDBJ databases">
        <title>Sphingobium yanoikuyae S72.</title>
        <authorList>
            <person name="Sanchez E."/>
            <person name="Bustos P."/>
            <person name="Mendoza P."/>
            <person name="Guo X."/>
            <person name="Mendoza A."/>
        </authorList>
    </citation>
    <scope>NUCLEOTIDE SEQUENCE [LARGE SCALE GENOMIC DNA]</scope>
    <source>
        <strain evidence="8 9">S72</strain>
    </source>
</reference>
<dbReference type="PANTHER" id="PTHR43133">
    <property type="entry name" value="RNA POLYMERASE ECF-TYPE SIGMA FACTO"/>
    <property type="match status" value="1"/>
</dbReference>
<evidence type="ECO:0000256" key="3">
    <source>
        <dbReference type="ARBA" id="ARBA00023082"/>
    </source>
</evidence>
<feature type="compositionally biased region" description="Polar residues" evidence="5">
    <location>
        <begin position="1"/>
        <end position="10"/>
    </location>
</feature>
<name>A0A291N0V8_SPHYA</name>
<evidence type="ECO:0000256" key="5">
    <source>
        <dbReference type="SAM" id="MobiDB-lite"/>
    </source>
</evidence>
<dbReference type="InterPro" id="IPR014284">
    <property type="entry name" value="RNA_pol_sigma-70_dom"/>
</dbReference>
<dbReference type="AlphaFoldDB" id="A0A291N0V8"/>
<dbReference type="EMBL" id="CP023741">
    <property type="protein sequence ID" value="ATI80835.1"/>
    <property type="molecule type" value="Genomic_DNA"/>
</dbReference>
<dbReference type="KEGG" id="sya:A6768_13170"/>
<dbReference type="InterPro" id="IPR039425">
    <property type="entry name" value="RNA_pol_sigma-70-like"/>
</dbReference>
<evidence type="ECO:0000256" key="1">
    <source>
        <dbReference type="ARBA" id="ARBA00010641"/>
    </source>
</evidence>
<evidence type="ECO:0000256" key="2">
    <source>
        <dbReference type="ARBA" id="ARBA00023015"/>
    </source>
</evidence>
<sequence>MTSGTKSGAQGTKARSGEDTQARFAELYRKEKPRLLRYFQRKLGNRSDADDMAQETMARYFRAAPKDQLVTPQAYLTRIATNMLQDRAERGSTRLALHSTTLDEGLTASDGIDPHRDLAARQELARWRAILAQLPRDTLDIFSLNRIEGYSYREIAADKNLPLWVVQKHMLKAIRHIAANQDESHD</sequence>
<dbReference type="SUPFAM" id="SSF88946">
    <property type="entry name" value="Sigma2 domain of RNA polymerase sigma factors"/>
    <property type="match status" value="1"/>
</dbReference>
<evidence type="ECO:0000259" key="7">
    <source>
        <dbReference type="Pfam" id="PF08281"/>
    </source>
</evidence>
<dbReference type="InterPro" id="IPR013249">
    <property type="entry name" value="RNA_pol_sigma70_r4_t2"/>
</dbReference>
<gene>
    <name evidence="8" type="ORF">A6768_13170</name>
</gene>
<dbReference type="NCBIfam" id="TIGR02937">
    <property type="entry name" value="sigma70-ECF"/>
    <property type="match status" value="1"/>
</dbReference>
<evidence type="ECO:0000313" key="8">
    <source>
        <dbReference type="EMBL" id="ATI80835.1"/>
    </source>
</evidence>
<protein>
    <submittedName>
        <fullName evidence="8">RNA polymerase subunit sigma-70</fullName>
    </submittedName>
</protein>
<evidence type="ECO:0000256" key="4">
    <source>
        <dbReference type="ARBA" id="ARBA00023163"/>
    </source>
</evidence>
<dbReference type="GO" id="GO:0016987">
    <property type="term" value="F:sigma factor activity"/>
    <property type="evidence" value="ECO:0007669"/>
    <property type="project" value="UniProtKB-KW"/>
</dbReference>
<accession>A0A291N0V8</accession>
<dbReference type="Gene3D" id="1.10.10.10">
    <property type="entry name" value="Winged helix-like DNA-binding domain superfamily/Winged helix DNA-binding domain"/>
    <property type="match status" value="1"/>
</dbReference>
<dbReference type="InterPro" id="IPR013324">
    <property type="entry name" value="RNA_pol_sigma_r3/r4-like"/>
</dbReference>
<dbReference type="InterPro" id="IPR013325">
    <property type="entry name" value="RNA_pol_sigma_r2"/>
</dbReference>
<evidence type="ECO:0000259" key="6">
    <source>
        <dbReference type="Pfam" id="PF04542"/>
    </source>
</evidence>
<dbReference type="RefSeq" id="WP_097383959.1">
    <property type="nucleotide sequence ID" value="NZ_CP023741.1"/>
</dbReference>
<dbReference type="SUPFAM" id="SSF88659">
    <property type="entry name" value="Sigma3 and sigma4 domains of RNA polymerase sigma factors"/>
    <property type="match status" value="1"/>
</dbReference>
<dbReference type="GO" id="GO:0006352">
    <property type="term" value="P:DNA-templated transcription initiation"/>
    <property type="evidence" value="ECO:0007669"/>
    <property type="project" value="InterPro"/>
</dbReference>
<dbReference type="InterPro" id="IPR007627">
    <property type="entry name" value="RNA_pol_sigma70_r2"/>
</dbReference>
<dbReference type="InterPro" id="IPR036388">
    <property type="entry name" value="WH-like_DNA-bd_sf"/>
</dbReference>
<feature type="region of interest" description="Disordered" evidence="5">
    <location>
        <begin position="1"/>
        <end position="22"/>
    </location>
</feature>
<organism evidence="8 9">
    <name type="scientific">Sphingobium yanoikuyae</name>
    <name type="common">Sphingomonas yanoikuyae</name>
    <dbReference type="NCBI Taxonomy" id="13690"/>
    <lineage>
        <taxon>Bacteria</taxon>
        <taxon>Pseudomonadati</taxon>
        <taxon>Pseudomonadota</taxon>
        <taxon>Alphaproteobacteria</taxon>
        <taxon>Sphingomonadales</taxon>
        <taxon>Sphingomonadaceae</taxon>
        <taxon>Sphingobium</taxon>
    </lineage>
</organism>
<evidence type="ECO:0000313" key="9">
    <source>
        <dbReference type="Proteomes" id="UP000219422"/>
    </source>
</evidence>
<dbReference type="Gene3D" id="1.10.1740.10">
    <property type="match status" value="1"/>
</dbReference>
<feature type="domain" description="RNA polymerase sigma factor 70 region 4 type 2" evidence="7">
    <location>
        <begin position="126"/>
        <end position="176"/>
    </location>
</feature>
<keyword evidence="4" id="KW-0804">Transcription</keyword>
<dbReference type="GO" id="GO:0003677">
    <property type="term" value="F:DNA binding"/>
    <property type="evidence" value="ECO:0007669"/>
    <property type="project" value="InterPro"/>
</dbReference>
<dbReference type="PANTHER" id="PTHR43133:SF63">
    <property type="entry name" value="RNA POLYMERASE SIGMA FACTOR FECI-RELATED"/>
    <property type="match status" value="1"/>
</dbReference>
<dbReference type="Proteomes" id="UP000219422">
    <property type="component" value="Chromosome"/>
</dbReference>
<keyword evidence="2" id="KW-0805">Transcription regulation</keyword>
<proteinExistence type="inferred from homology"/>
<feature type="domain" description="RNA polymerase sigma-70 region 2" evidence="6">
    <location>
        <begin position="27"/>
        <end position="90"/>
    </location>
</feature>
<dbReference type="Pfam" id="PF04542">
    <property type="entry name" value="Sigma70_r2"/>
    <property type="match status" value="1"/>
</dbReference>
<keyword evidence="3" id="KW-0731">Sigma factor</keyword>
<comment type="similarity">
    <text evidence="1">Belongs to the sigma-70 factor family. ECF subfamily.</text>
</comment>
<dbReference type="GeneID" id="57777781"/>
<dbReference type="Pfam" id="PF08281">
    <property type="entry name" value="Sigma70_r4_2"/>
    <property type="match status" value="1"/>
</dbReference>